<evidence type="ECO:0000313" key="1">
    <source>
        <dbReference type="EMBL" id="EFP96762.1"/>
    </source>
</evidence>
<name>E3BJJ3_9VIBR</name>
<gene>
    <name evidence="1" type="ORF">VIBC2010_07329</name>
</gene>
<proteinExistence type="predicted"/>
<dbReference type="OrthoDB" id="5759974at2"/>
<dbReference type="eggNOG" id="ENOG5031ATR">
    <property type="taxonomic scope" value="Bacteria"/>
</dbReference>
<evidence type="ECO:0000313" key="2">
    <source>
        <dbReference type="Proteomes" id="UP000002943"/>
    </source>
</evidence>
<dbReference type="Proteomes" id="UP000002943">
    <property type="component" value="Unassembled WGS sequence"/>
</dbReference>
<comment type="caution">
    <text evidence="1">The sequence shown here is derived from an EMBL/GenBank/DDBJ whole genome shotgun (WGS) entry which is preliminary data.</text>
</comment>
<organism evidence="1 2">
    <name type="scientific">Vibrio caribbeanicus ATCC BAA-2122</name>
    <dbReference type="NCBI Taxonomy" id="796620"/>
    <lineage>
        <taxon>Bacteria</taxon>
        <taxon>Pseudomonadati</taxon>
        <taxon>Pseudomonadota</taxon>
        <taxon>Gammaproteobacteria</taxon>
        <taxon>Vibrionales</taxon>
        <taxon>Vibrionaceae</taxon>
        <taxon>Vibrio</taxon>
    </lineage>
</organism>
<dbReference type="AlphaFoldDB" id="E3BJJ3"/>
<dbReference type="RefSeq" id="WP_009601194.1">
    <property type="nucleotide sequence ID" value="NZ_AEIU01000069.1"/>
</dbReference>
<sequence>MNKKAGFFCLASFCFVVVLLSANREIESEPQVEKRLFEKLDISSQPEVVTIEPEKIADQAEGDKAEQEPIAKAMAQMALVHERTFEYPSYSEPISDPDSPYLNWNQFIEVAIPILNGEFIASLNMEKYRYFYSEPINLELKTNADFIHATLDAVSVSTHEVLGSYLSDKGQWQVYPDRDWPEEVRFIARLDSEQGSDIVSADIRIYKSIAQLVSVGQSFAVGPDMTVPITLNVDEAGIYRLRANLYNVDGQPIATLVQKKRLAVGEQIVELKAFKAVLPNGVSDLELRHFMIERMSGFPGQRAGYGNSGSGHYQVGSFDSDSLTDEPYQPSLQEQKQAAFLRSLL</sequence>
<keyword evidence="2" id="KW-1185">Reference proteome</keyword>
<protein>
    <submittedName>
        <fullName evidence="1">Uncharacterized protein</fullName>
    </submittedName>
</protein>
<reference evidence="1 2" key="1">
    <citation type="journal article" date="2012" name="Int. J. Syst. Evol. Microbiol.">
        <title>Vibrio caribbeanicus sp. nov., isolated from the marine sponge Scleritoderma cyanea.</title>
        <authorList>
            <person name="Hoffmann M."/>
            <person name="Monday S.R."/>
            <person name="Allard M.W."/>
            <person name="Strain E.A."/>
            <person name="Whittaker P."/>
            <person name="Naum M."/>
            <person name="McCarthy P.J."/>
            <person name="Lopez J.V."/>
            <person name="Fischer M."/>
            <person name="Brown E.W."/>
        </authorList>
    </citation>
    <scope>NUCLEOTIDE SEQUENCE [LARGE SCALE GENOMIC DNA]</scope>
    <source>
        <strain evidence="1 2">ATCC BAA-2122</strain>
    </source>
</reference>
<dbReference type="EMBL" id="AEIU01000069">
    <property type="protein sequence ID" value="EFP96762.1"/>
    <property type="molecule type" value="Genomic_DNA"/>
</dbReference>
<accession>E3BJJ3</accession>